<evidence type="ECO:0000256" key="3">
    <source>
        <dbReference type="ARBA" id="ARBA00022801"/>
    </source>
</evidence>
<dbReference type="RefSeq" id="WP_304420614.1">
    <property type="nucleotide sequence ID" value="NZ_JANCMU010000003.1"/>
</dbReference>
<keyword evidence="3" id="KW-0378">Hydrolase</keyword>
<dbReference type="PANTHER" id="PTHR47053">
    <property type="entry name" value="MUREIN DD-ENDOPEPTIDASE MEPH-RELATED"/>
    <property type="match status" value="1"/>
</dbReference>
<dbReference type="Gene3D" id="3.90.1720.10">
    <property type="entry name" value="endopeptidase domain like (from Nostoc punctiforme)"/>
    <property type="match status" value="1"/>
</dbReference>
<keyword evidence="2" id="KW-0645">Protease</keyword>
<comment type="similarity">
    <text evidence="1">Belongs to the peptidase C40 family.</text>
</comment>
<evidence type="ECO:0000256" key="1">
    <source>
        <dbReference type="ARBA" id="ARBA00007074"/>
    </source>
</evidence>
<dbReference type="Gene3D" id="2.30.30.40">
    <property type="entry name" value="SH3 Domains"/>
    <property type="match status" value="1"/>
</dbReference>
<dbReference type="GO" id="GO:0008234">
    <property type="term" value="F:cysteine-type peptidase activity"/>
    <property type="evidence" value="ECO:0007669"/>
    <property type="project" value="UniProtKB-KW"/>
</dbReference>
<dbReference type="AlphaFoldDB" id="A0A9X4MWE9"/>
<evidence type="ECO:0000313" key="6">
    <source>
        <dbReference type="EMBL" id="MDG4946118.1"/>
    </source>
</evidence>
<dbReference type="PANTHER" id="PTHR47053:SF1">
    <property type="entry name" value="MUREIN DD-ENDOPEPTIDASE MEPH-RELATED"/>
    <property type="match status" value="1"/>
</dbReference>
<dbReference type="InterPro" id="IPR041382">
    <property type="entry name" value="SH3_16"/>
</dbReference>
<dbReference type="SUPFAM" id="SSF54001">
    <property type="entry name" value="Cysteine proteinases"/>
    <property type="match status" value="1"/>
</dbReference>
<dbReference type="Pfam" id="PF00877">
    <property type="entry name" value="NLPC_P60"/>
    <property type="match status" value="1"/>
</dbReference>
<dbReference type="GO" id="GO:0006508">
    <property type="term" value="P:proteolysis"/>
    <property type="evidence" value="ECO:0007669"/>
    <property type="project" value="UniProtKB-KW"/>
</dbReference>
<comment type="caution">
    <text evidence="6">The sequence shown here is derived from an EMBL/GenBank/DDBJ whole genome shotgun (WGS) entry which is preliminary data.</text>
</comment>
<sequence>MKYGVCIVSVAPVRAEASDRSEMVTQLLFGEKVEIIAVQEKWLKIMADYDSYVGWVDPKLIKEVSLAEYQQLSTTQYASDLFNLMIDDENPCTLTLAAHIYANDDQKINFGDKSFEYLGESLDATRNETSIADLAKLYLNTPYLWGGKSNFGIDCSGLVQQVYKLKNIALPRDASQQATKGEVLGFVAEAIEGDLAFFDNEEGNIIHVGIILEDQKIIHAHGKVRIDPLDSTGIFNTDSQRYSHKLRFIKRIID</sequence>
<proteinExistence type="inferred from homology"/>
<dbReference type="Pfam" id="PF18348">
    <property type="entry name" value="SH3_16"/>
    <property type="match status" value="1"/>
</dbReference>
<dbReference type="InterPro" id="IPR038765">
    <property type="entry name" value="Papain-like_cys_pep_sf"/>
</dbReference>
<name>A0A9X4MWE9_9FLAO</name>
<keyword evidence="4" id="KW-0788">Thiol protease</keyword>
<dbReference type="EMBL" id="JANCMU010000003">
    <property type="protein sequence ID" value="MDG4946118.1"/>
    <property type="molecule type" value="Genomic_DNA"/>
</dbReference>
<dbReference type="InterPro" id="IPR051202">
    <property type="entry name" value="Peptidase_C40"/>
</dbReference>
<reference evidence="6" key="1">
    <citation type="submission" date="2022-07" db="EMBL/GenBank/DDBJ databases">
        <title>Description and genome-wide analysis of Profundicola chukchiensis gen. nov., sp. nov., marine bacteria isolated from bottom sediments of the Chukchi Sea.</title>
        <authorList>
            <person name="Romanenko L."/>
            <person name="Otstavnykh N."/>
            <person name="Kurilenko V."/>
            <person name="Eremeev V."/>
            <person name="Velansky P."/>
            <person name="Mikhailov V."/>
            <person name="Isaeva M."/>
        </authorList>
    </citation>
    <scope>NUCLEOTIDE SEQUENCE</scope>
    <source>
        <strain evidence="6">KMM 9713</strain>
    </source>
</reference>
<evidence type="ECO:0000259" key="5">
    <source>
        <dbReference type="PROSITE" id="PS51935"/>
    </source>
</evidence>
<evidence type="ECO:0000256" key="4">
    <source>
        <dbReference type="ARBA" id="ARBA00022807"/>
    </source>
</evidence>
<gene>
    <name evidence="6" type="ORF">NMK71_06800</name>
</gene>
<evidence type="ECO:0000256" key="2">
    <source>
        <dbReference type="ARBA" id="ARBA00022670"/>
    </source>
</evidence>
<evidence type="ECO:0000313" key="7">
    <source>
        <dbReference type="Proteomes" id="UP001152599"/>
    </source>
</evidence>
<keyword evidence="7" id="KW-1185">Reference proteome</keyword>
<protein>
    <submittedName>
        <fullName evidence="6">C40 family peptidase</fullName>
    </submittedName>
</protein>
<accession>A0A9X4MWE9</accession>
<organism evidence="6 7">
    <name type="scientific">Profundicola chukchiensis</name>
    <dbReference type="NCBI Taxonomy" id="2961959"/>
    <lineage>
        <taxon>Bacteria</taxon>
        <taxon>Pseudomonadati</taxon>
        <taxon>Bacteroidota</taxon>
        <taxon>Flavobacteriia</taxon>
        <taxon>Flavobacteriales</taxon>
        <taxon>Weeksellaceae</taxon>
        <taxon>Profundicola</taxon>
    </lineage>
</organism>
<dbReference type="InterPro" id="IPR000064">
    <property type="entry name" value="NLP_P60_dom"/>
</dbReference>
<dbReference type="PROSITE" id="PS51935">
    <property type="entry name" value="NLPC_P60"/>
    <property type="match status" value="1"/>
</dbReference>
<feature type="domain" description="NlpC/P60" evidence="5">
    <location>
        <begin position="125"/>
        <end position="253"/>
    </location>
</feature>
<dbReference type="Proteomes" id="UP001152599">
    <property type="component" value="Unassembled WGS sequence"/>
</dbReference>